<dbReference type="AlphaFoldDB" id="A0A0L8AQR8"/>
<proteinExistence type="predicted"/>
<dbReference type="RefSeq" id="WP_053221720.1">
    <property type="nucleotide sequence ID" value="NZ_JSVA01000001.1"/>
</dbReference>
<comment type="caution">
    <text evidence="4">The sequence shown here is derived from an EMBL/GenBank/DDBJ whole genome shotgun (WGS) entry which is preliminary data.</text>
</comment>
<evidence type="ECO:0000313" key="5">
    <source>
        <dbReference type="Proteomes" id="UP000036908"/>
    </source>
</evidence>
<keyword evidence="1" id="KW-1133">Transmembrane helix</keyword>
<feature type="chain" id="PRO_5005580305" description="TPM domain-containing protein" evidence="2">
    <location>
        <begin position="19"/>
        <end position="266"/>
    </location>
</feature>
<feature type="domain" description="TPM" evidence="3">
    <location>
        <begin position="31"/>
        <end position="154"/>
    </location>
</feature>
<evidence type="ECO:0000256" key="2">
    <source>
        <dbReference type="SAM" id="SignalP"/>
    </source>
</evidence>
<dbReference type="OrthoDB" id="9810918at2"/>
<dbReference type="PANTHER" id="PTHR30373:SF2">
    <property type="entry name" value="UPF0603 PROTEIN YGCG"/>
    <property type="match status" value="1"/>
</dbReference>
<name>A0A0L8AQR8_9BACT</name>
<dbReference type="Pfam" id="PF04536">
    <property type="entry name" value="TPM_phosphatase"/>
    <property type="match status" value="1"/>
</dbReference>
<feature type="signal peptide" evidence="2">
    <location>
        <begin position="1"/>
        <end position="18"/>
    </location>
</feature>
<organism evidence="4 5">
    <name type="scientific">Roseivirga seohaensis subsp. aquiponti</name>
    <dbReference type="NCBI Taxonomy" id="1566026"/>
    <lineage>
        <taxon>Bacteria</taxon>
        <taxon>Pseudomonadati</taxon>
        <taxon>Bacteroidota</taxon>
        <taxon>Cytophagia</taxon>
        <taxon>Cytophagales</taxon>
        <taxon>Roseivirgaceae</taxon>
        <taxon>Roseivirga</taxon>
    </lineage>
</organism>
<dbReference type="Gene3D" id="3.10.310.50">
    <property type="match status" value="1"/>
</dbReference>
<evidence type="ECO:0000256" key="1">
    <source>
        <dbReference type="SAM" id="Phobius"/>
    </source>
</evidence>
<evidence type="ECO:0000313" key="4">
    <source>
        <dbReference type="EMBL" id="KOF04570.1"/>
    </source>
</evidence>
<dbReference type="Proteomes" id="UP000036908">
    <property type="component" value="Unassembled WGS sequence"/>
</dbReference>
<gene>
    <name evidence="4" type="ORF">OB69_00465</name>
</gene>
<evidence type="ECO:0000259" key="3">
    <source>
        <dbReference type="Pfam" id="PF04536"/>
    </source>
</evidence>
<sequence length="266" mass="28100">MRYLLTIALIFSQALAFAQGIPEKPSQKRLVNDFTGTTLSTAEANALEQKLLNYEDTTSTQVSILIVESLGGYEVVDFAQQTAQKWGVGQANKDNGIFIVVSINDRKAAIVSGYGMEGSITDAATYTIREDYMTPRFREGNFYKGLDDATTVIFKLASGEYTSDDVASGRTGDGGGGFPFFTLFILFFFIIPALVGKRRGNSHGSRGIPWWAWLMMGSGGGNHNDKWDNFRGGGGSFGGGSGFGGGGGFGGFGGGSFGGGGSGGSW</sequence>
<protein>
    <recommendedName>
        <fullName evidence="3">TPM domain-containing protein</fullName>
    </recommendedName>
</protein>
<keyword evidence="2" id="KW-0732">Signal</keyword>
<dbReference type="PANTHER" id="PTHR30373">
    <property type="entry name" value="UPF0603 PROTEIN YGCG"/>
    <property type="match status" value="1"/>
</dbReference>
<keyword evidence="5" id="KW-1185">Reference proteome</keyword>
<reference evidence="5" key="1">
    <citation type="submission" date="2014-11" db="EMBL/GenBank/DDBJ databases">
        <title>Genome sequencing of Roseivirga sp. D-25.</title>
        <authorList>
            <person name="Selvaratnam C."/>
            <person name="Thevarajoo S."/>
            <person name="Goh K.M."/>
            <person name="Eee R."/>
            <person name="Chan K.-G."/>
            <person name="Chong C.S."/>
        </authorList>
    </citation>
    <scope>NUCLEOTIDE SEQUENCE [LARGE SCALE GENOMIC DNA]</scope>
    <source>
        <strain evidence="5">D-25</strain>
    </source>
</reference>
<dbReference type="InterPro" id="IPR007621">
    <property type="entry name" value="TPM_dom"/>
</dbReference>
<dbReference type="PATRIC" id="fig|1566026.4.peg.98"/>
<keyword evidence="1" id="KW-0812">Transmembrane</keyword>
<keyword evidence="1" id="KW-0472">Membrane</keyword>
<accession>A0A0L8AQR8</accession>
<feature type="transmembrane region" description="Helical" evidence="1">
    <location>
        <begin position="178"/>
        <end position="196"/>
    </location>
</feature>
<dbReference type="EMBL" id="JSVA01000001">
    <property type="protein sequence ID" value="KOF04570.1"/>
    <property type="molecule type" value="Genomic_DNA"/>
</dbReference>